<name>A0A6I9R491_ELAGV</name>
<proteinExistence type="predicted"/>
<evidence type="ECO:0000313" key="3">
    <source>
        <dbReference type="RefSeq" id="XP_010920196.1"/>
    </source>
</evidence>
<feature type="compositionally biased region" description="Basic and acidic residues" evidence="1">
    <location>
        <begin position="102"/>
        <end position="119"/>
    </location>
</feature>
<sequence>MEMRDSDPEATHRADLKRSEEALQRMKSKVIAAEYARLLLQEHGQQSSERTLGGSCSQPNQQQHSTFQPYLQPGEQQQSADLTDELDPDSEMIQMENFNSEATHEVDMNTDEVVLHMETEVIDASGQQHSGDSSPGPSAPHGEPQQSTPSSSQPGSSSGECSTPDPSSKSGECPHSASKADELPGSASSVQQQHSVRSEPGPSSQTGQQQHSVHSEPGPSSQTGQQQHSVHSEPGPSSLCAQQQPLPHSSSAGEQQHLDPAAAGGSLPTEEQNPGLSWYCSSFGPTGRPGKWQLDDCFGWQPVPFPMDLLPAWLLQQLQQQSSSSQLNDRRHPVAPSSQLSDRRHPVTSSSQPRDHQVPPLSSKPGDRQRHPVASSSQPDDQRRHPVAHSSPPGDHPLPPSSSRPSAGRPPPCVRPLHWDHLTLDYKPRRRSDSKPGYQQNTVGSNEQQPESSSQPDDDQHPAIAPQPDQQRQDEAPPTSISVPDSEAGQDSVCHPHVPDSQLDQLEGGHEDRA</sequence>
<feature type="region of interest" description="Disordered" evidence="1">
    <location>
        <begin position="1"/>
        <end position="21"/>
    </location>
</feature>
<feature type="compositionally biased region" description="Polar residues" evidence="1">
    <location>
        <begin position="239"/>
        <end position="254"/>
    </location>
</feature>
<feature type="compositionally biased region" description="Polar residues" evidence="1">
    <location>
        <begin position="125"/>
        <end position="136"/>
    </location>
</feature>
<evidence type="ECO:0000256" key="1">
    <source>
        <dbReference type="SAM" id="MobiDB-lite"/>
    </source>
</evidence>
<feature type="compositionally biased region" description="Polar residues" evidence="1">
    <location>
        <begin position="43"/>
        <end position="81"/>
    </location>
</feature>
<feature type="compositionally biased region" description="Polar residues" evidence="1">
    <location>
        <begin position="269"/>
        <end position="284"/>
    </location>
</feature>
<feature type="compositionally biased region" description="Polar residues" evidence="1">
    <location>
        <begin position="437"/>
        <end position="446"/>
    </location>
</feature>
<dbReference type="InParanoid" id="A0A6I9R491"/>
<feature type="compositionally biased region" description="Low complexity" evidence="1">
    <location>
        <begin position="142"/>
        <end position="163"/>
    </location>
</feature>
<feature type="region of interest" description="Disordered" evidence="1">
    <location>
        <begin position="42"/>
        <end position="285"/>
    </location>
</feature>
<keyword evidence="2" id="KW-1185">Reference proteome</keyword>
<gene>
    <name evidence="3" type="primary">LOC105044096</name>
</gene>
<feature type="region of interest" description="Disordered" evidence="1">
    <location>
        <begin position="319"/>
        <end position="514"/>
    </location>
</feature>
<reference evidence="3" key="1">
    <citation type="submission" date="2025-08" db="UniProtKB">
        <authorList>
            <consortium name="RefSeq"/>
        </authorList>
    </citation>
    <scope>IDENTIFICATION</scope>
</reference>
<organism evidence="2 3">
    <name type="scientific">Elaeis guineensis var. tenera</name>
    <name type="common">Oil palm</name>
    <dbReference type="NCBI Taxonomy" id="51953"/>
    <lineage>
        <taxon>Eukaryota</taxon>
        <taxon>Viridiplantae</taxon>
        <taxon>Streptophyta</taxon>
        <taxon>Embryophyta</taxon>
        <taxon>Tracheophyta</taxon>
        <taxon>Spermatophyta</taxon>
        <taxon>Magnoliopsida</taxon>
        <taxon>Liliopsida</taxon>
        <taxon>Arecaceae</taxon>
        <taxon>Arecoideae</taxon>
        <taxon>Cocoseae</taxon>
        <taxon>Elaeidinae</taxon>
        <taxon>Elaeis</taxon>
    </lineage>
</organism>
<dbReference type="Proteomes" id="UP000504607">
    <property type="component" value="Chromosome 4"/>
</dbReference>
<feature type="compositionally biased region" description="Polar residues" evidence="1">
    <location>
        <begin position="186"/>
        <end position="229"/>
    </location>
</feature>
<protein>
    <submittedName>
        <fullName evidence="3">Protein piccolo-like</fullName>
    </submittedName>
</protein>
<dbReference type="RefSeq" id="XP_010920196.1">
    <property type="nucleotide sequence ID" value="XM_010921894.1"/>
</dbReference>
<feature type="compositionally biased region" description="Basic and acidic residues" evidence="1">
    <location>
        <begin position="417"/>
        <end position="434"/>
    </location>
</feature>
<dbReference type="OrthoDB" id="10458954at2759"/>
<accession>A0A6I9R491</accession>
<feature type="compositionally biased region" description="Pro residues" evidence="1">
    <location>
        <begin position="394"/>
        <end position="414"/>
    </location>
</feature>
<dbReference type="AlphaFoldDB" id="A0A6I9R491"/>
<evidence type="ECO:0000313" key="2">
    <source>
        <dbReference type="Proteomes" id="UP000504607"/>
    </source>
</evidence>